<protein>
    <submittedName>
        <fullName evidence="2">Plectin-like protein</fullName>
    </submittedName>
</protein>
<dbReference type="AlphaFoldDB" id="A0AAV8CZH7"/>
<evidence type="ECO:0000313" key="3">
    <source>
        <dbReference type="Proteomes" id="UP001140206"/>
    </source>
</evidence>
<dbReference type="PANTHER" id="PTHR35730">
    <property type="entry name" value="KINETOCHORE PROTEIN SPC24 HOMOLOG-RELATED"/>
    <property type="match status" value="1"/>
</dbReference>
<dbReference type="Proteomes" id="UP001140206">
    <property type="component" value="Chromosome 4"/>
</dbReference>
<accession>A0AAV8CZH7</accession>
<dbReference type="EMBL" id="JAMFTS010000004">
    <property type="protein sequence ID" value="KAJ4760411.1"/>
    <property type="molecule type" value="Genomic_DNA"/>
</dbReference>
<evidence type="ECO:0000256" key="1">
    <source>
        <dbReference type="SAM" id="Coils"/>
    </source>
</evidence>
<organism evidence="2 3">
    <name type="scientific">Rhynchospora pubera</name>
    <dbReference type="NCBI Taxonomy" id="906938"/>
    <lineage>
        <taxon>Eukaryota</taxon>
        <taxon>Viridiplantae</taxon>
        <taxon>Streptophyta</taxon>
        <taxon>Embryophyta</taxon>
        <taxon>Tracheophyta</taxon>
        <taxon>Spermatophyta</taxon>
        <taxon>Magnoliopsida</taxon>
        <taxon>Liliopsida</taxon>
        <taxon>Poales</taxon>
        <taxon>Cyperaceae</taxon>
        <taxon>Cyperoideae</taxon>
        <taxon>Rhynchosporeae</taxon>
        <taxon>Rhynchospora</taxon>
    </lineage>
</organism>
<comment type="caution">
    <text evidence="2">The sequence shown here is derived from an EMBL/GenBank/DDBJ whole genome shotgun (WGS) entry which is preliminary data.</text>
</comment>
<dbReference type="InterPro" id="IPR044951">
    <property type="entry name" value="SPC24-like"/>
</dbReference>
<sequence>MVFINHPLQVNLFINLSFSPKLVLVFQFPSHFFRFPSFRSFSLSLPRFISSAFVSIRTYTLRRPTPLEAGHCPCKIPMAEQGKKVDVDKLLLLADDMVKVLNTKKEGDVLVQTCDSAITIMSTFLSSSHDVHASIEDCLKKVDACKRNVEKVKSESVPDDELVRIQKVLEEMNKVEESLLQELRGVTVELEELDHQRISLEGKKNNISQKEKNVAKSKKVLSMCASVTNVVPNLYDQDKVSGYILDKNKKRVETFEFESADSDACNKLWKMLSK</sequence>
<keyword evidence="3" id="KW-1185">Reference proteome</keyword>
<dbReference type="GO" id="GO:0051983">
    <property type="term" value="P:regulation of chromosome segregation"/>
    <property type="evidence" value="ECO:0007669"/>
    <property type="project" value="InterPro"/>
</dbReference>
<proteinExistence type="predicted"/>
<evidence type="ECO:0000313" key="2">
    <source>
        <dbReference type="EMBL" id="KAJ4760411.1"/>
    </source>
</evidence>
<dbReference type="PANTHER" id="PTHR35730:SF2">
    <property type="entry name" value="KINETOCHORE PROTEIN SPC24 HOMOLOG-RELATED"/>
    <property type="match status" value="1"/>
</dbReference>
<name>A0AAV8CZH7_9POAL</name>
<feature type="coiled-coil region" evidence="1">
    <location>
        <begin position="135"/>
        <end position="210"/>
    </location>
</feature>
<gene>
    <name evidence="2" type="ORF">LUZ62_070786</name>
</gene>
<reference evidence="2" key="1">
    <citation type="submission" date="2022-08" db="EMBL/GenBank/DDBJ databases">
        <authorList>
            <person name="Marques A."/>
        </authorList>
    </citation>
    <scope>NUCLEOTIDE SEQUENCE</scope>
    <source>
        <strain evidence="2">RhyPub2mFocal</strain>
        <tissue evidence="2">Leaves</tissue>
    </source>
</reference>
<keyword evidence="1" id="KW-0175">Coiled coil</keyword>